<accession>A0A8H6V0J2</accession>
<dbReference type="AlphaFoldDB" id="A0A8H6V0J2"/>
<dbReference type="Gene3D" id="1.25.40.20">
    <property type="entry name" value="Ankyrin repeat-containing domain"/>
    <property type="match status" value="1"/>
</dbReference>
<name>A0A8H6V0J2_9EURO</name>
<comment type="caution">
    <text evidence="1">The sequence shown here is derived from an EMBL/GenBank/DDBJ whole genome shotgun (WGS) entry which is preliminary data.</text>
</comment>
<dbReference type="Proteomes" id="UP000654922">
    <property type="component" value="Unassembled WGS sequence"/>
</dbReference>
<sequence>MGGISKLSEELRLETLGWLDADHDALFSLYNTSTTFRASIVFYLLERNPPLLISGAAETGASKLLERVVARYPEATLNGPSPKLSGMYPSNSLVIAARNGHAKVVELILTLETTHKAQAALIKAAKGGHADVVSVMLENFLGHRSSGFHGALSDAIQRGHTQVKKVFREYANPACHYCRKNLNLTARKCKKREKGRISAQHKVAK</sequence>
<proteinExistence type="predicted"/>
<dbReference type="OrthoDB" id="366390at2759"/>
<dbReference type="InterPro" id="IPR002110">
    <property type="entry name" value="Ankyrin_rpt"/>
</dbReference>
<dbReference type="SUPFAM" id="SSF48403">
    <property type="entry name" value="Ankyrin repeat"/>
    <property type="match status" value="1"/>
</dbReference>
<evidence type="ECO:0008006" key="3">
    <source>
        <dbReference type="Google" id="ProtNLM"/>
    </source>
</evidence>
<evidence type="ECO:0000313" key="1">
    <source>
        <dbReference type="EMBL" id="KAF7170954.1"/>
    </source>
</evidence>
<gene>
    <name evidence="1" type="ORF">CNMCM5623_003401</name>
</gene>
<protein>
    <recommendedName>
        <fullName evidence="3">Ankyrin repeat-containing domain protein</fullName>
    </recommendedName>
</protein>
<organism evidence="1 2">
    <name type="scientific">Aspergillus felis</name>
    <dbReference type="NCBI Taxonomy" id="1287682"/>
    <lineage>
        <taxon>Eukaryota</taxon>
        <taxon>Fungi</taxon>
        <taxon>Dikarya</taxon>
        <taxon>Ascomycota</taxon>
        <taxon>Pezizomycotina</taxon>
        <taxon>Eurotiomycetes</taxon>
        <taxon>Eurotiomycetidae</taxon>
        <taxon>Eurotiales</taxon>
        <taxon>Aspergillaceae</taxon>
        <taxon>Aspergillus</taxon>
        <taxon>Aspergillus subgen. Fumigati</taxon>
    </lineage>
</organism>
<evidence type="ECO:0000313" key="2">
    <source>
        <dbReference type="Proteomes" id="UP000654922"/>
    </source>
</evidence>
<dbReference type="InterPro" id="IPR036770">
    <property type="entry name" value="Ankyrin_rpt-contain_sf"/>
</dbReference>
<reference evidence="1" key="1">
    <citation type="submission" date="2020-06" db="EMBL/GenBank/DDBJ databases">
        <title>Draft genome sequences of strains closely related to Aspergillus parafelis and Aspergillus hiratsukae.</title>
        <authorList>
            <person name="Dos Santos R.A.C."/>
            <person name="Rivero-Menendez O."/>
            <person name="Steenwyk J.L."/>
            <person name="Mead M.E."/>
            <person name="Goldman G.H."/>
            <person name="Alastruey-Izquierdo A."/>
            <person name="Rokas A."/>
        </authorList>
    </citation>
    <scope>NUCLEOTIDE SEQUENCE</scope>
    <source>
        <strain evidence="1">CNM-CM5623</strain>
    </source>
</reference>
<dbReference type="EMBL" id="JACBAE010001197">
    <property type="protein sequence ID" value="KAF7170954.1"/>
    <property type="molecule type" value="Genomic_DNA"/>
</dbReference>
<dbReference type="Pfam" id="PF12796">
    <property type="entry name" value="Ank_2"/>
    <property type="match status" value="1"/>
</dbReference>